<evidence type="ECO:0000313" key="2">
    <source>
        <dbReference type="EMBL" id="MCM1984665.1"/>
    </source>
</evidence>
<evidence type="ECO:0000313" key="3">
    <source>
        <dbReference type="Proteomes" id="UP000031561"/>
    </source>
</evidence>
<keyword evidence="3" id="KW-1185">Reference proteome</keyword>
<reference evidence="2 3" key="1">
    <citation type="journal article" date="2015" name="Genome Announc.">
        <title>Draft Genome Sequence of Filamentous Marine Cyanobacterium Lyngbya confervoides Strain BDU141951.</title>
        <authorList>
            <person name="Chandrababunaidu M.M."/>
            <person name="Sen D."/>
            <person name="Tripathy S."/>
        </authorList>
    </citation>
    <scope>NUCLEOTIDE SEQUENCE [LARGE SCALE GENOMIC DNA]</scope>
    <source>
        <strain evidence="2 3">BDU141951</strain>
    </source>
</reference>
<sequence length="215" mass="22270">MKKLLLGTGAALTAALSATLSALPSEARPLTAQSGYRVAQFSEPVLTPTLPSINPKKSPKYVGYVTDYDGSSMVVRLTDGTIKQFLLPENVGGDSLNVATGDLVALNADRSDRITAFDAAIPGEVTYGSVSRGENGLEVATEAGATVPISEAIANQLMLAPGDEVKVTTIQNIAGLTSVCKVKRAAVEPPVPAPPVFQPAPPPVIPPAPEIRGLW</sequence>
<accession>A0ABD4T8M5</accession>
<proteinExistence type="predicted"/>
<dbReference type="Proteomes" id="UP000031561">
    <property type="component" value="Unassembled WGS sequence"/>
</dbReference>
<comment type="caution">
    <text evidence="2">The sequence shown here is derived from an EMBL/GenBank/DDBJ whole genome shotgun (WGS) entry which is preliminary data.</text>
</comment>
<dbReference type="AlphaFoldDB" id="A0ABD4T8M5"/>
<protein>
    <submittedName>
        <fullName evidence="2">Uncharacterized protein</fullName>
    </submittedName>
</protein>
<keyword evidence="1" id="KW-0732">Signal</keyword>
<gene>
    <name evidence="2" type="ORF">QQ91_0017725</name>
</gene>
<feature type="chain" id="PRO_5044868471" evidence="1">
    <location>
        <begin position="28"/>
        <end position="215"/>
    </location>
</feature>
<dbReference type="RefSeq" id="WP_166276721.1">
    <property type="nucleotide sequence ID" value="NZ_JTHE03000103.1"/>
</dbReference>
<name>A0ABD4T8M5_9CYAN</name>
<dbReference type="EMBL" id="JTHE03000103">
    <property type="protein sequence ID" value="MCM1984665.1"/>
    <property type="molecule type" value="Genomic_DNA"/>
</dbReference>
<evidence type="ECO:0000256" key="1">
    <source>
        <dbReference type="SAM" id="SignalP"/>
    </source>
</evidence>
<feature type="signal peptide" evidence="1">
    <location>
        <begin position="1"/>
        <end position="27"/>
    </location>
</feature>
<organism evidence="2 3">
    <name type="scientific">Lyngbya confervoides BDU141951</name>
    <dbReference type="NCBI Taxonomy" id="1574623"/>
    <lineage>
        <taxon>Bacteria</taxon>
        <taxon>Bacillati</taxon>
        <taxon>Cyanobacteriota</taxon>
        <taxon>Cyanophyceae</taxon>
        <taxon>Oscillatoriophycideae</taxon>
        <taxon>Oscillatoriales</taxon>
        <taxon>Microcoleaceae</taxon>
        <taxon>Lyngbya</taxon>
    </lineage>
</organism>